<dbReference type="GO" id="GO:0005886">
    <property type="term" value="C:plasma membrane"/>
    <property type="evidence" value="ECO:0007669"/>
    <property type="project" value="UniProtKB-SubCell"/>
</dbReference>
<protein>
    <submittedName>
        <fullName evidence="9">Sugar ABC transporter permease</fullName>
    </submittedName>
</protein>
<reference evidence="9" key="1">
    <citation type="journal article" date="2020" name="mSystems">
        <title>Genome- and Community-Level Interaction Insights into Carbon Utilization and Element Cycling Functions of Hydrothermarchaeota in Hydrothermal Sediment.</title>
        <authorList>
            <person name="Zhou Z."/>
            <person name="Liu Y."/>
            <person name="Xu W."/>
            <person name="Pan J."/>
            <person name="Luo Z.H."/>
            <person name="Li M."/>
        </authorList>
    </citation>
    <scope>NUCLEOTIDE SEQUENCE [LARGE SCALE GENOMIC DNA]</scope>
    <source>
        <strain evidence="9">SpSt-747</strain>
    </source>
</reference>
<feature type="transmembrane region" description="Helical" evidence="7">
    <location>
        <begin position="68"/>
        <end position="89"/>
    </location>
</feature>
<evidence type="ECO:0000313" key="9">
    <source>
        <dbReference type="EMBL" id="HGI30248.1"/>
    </source>
</evidence>
<feature type="transmembrane region" description="Helical" evidence="7">
    <location>
        <begin position="9"/>
        <end position="28"/>
    </location>
</feature>
<keyword evidence="3" id="KW-1003">Cell membrane</keyword>
<dbReference type="CDD" id="cd06261">
    <property type="entry name" value="TM_PBP2"/>
    <property type="match status" value="1"/>
</dbReference>
<feature type="transmembrane region" description="Helical" evidence="7">
    <location>
        <begin position="255"/>
        <end position="277"/>
    </location>
</feature>
<feature type="transmembrane region" description="Helical" evidence="7">
    <location>
        <begin position="195"/>
        <end position="217"/>
    </location>
</feature>
<organism evidence="9">
    <name type="scientific">Candidatus Caldatribacterium californiense</name>
    <dbReference type="NCBI Taxonomy" id="1454726"/>
    <lineage>
        <taxon>Bacteria</taxon>
        <taxon>Pseudomonadati</taxon>
        <taxon>Atribacterota</taxon>
        <taxon>Atribacteria</taxon>
        <taxon>Atribacterales</taxon>
        <taxon>Candidatus Caldatribacteriaceae</taxon>
        <taxon>Candidatus Caldatribacterium</taxon>
    </lineage>
</organism>
<name>A0A7V3YFP0_9BACT</name>
<comment type="similarity">
    <text evidence="7">Belongs to the binding-protein-dependent transport system permease family.</text>
</comment>
<feature type="domain" description="ABC transmembrane type-1" evidence="8">
    <location>
        <begin position="64"/>
        <end position="276"/>
    </location>
</feature>
<dbReference type="PANTHER" id="PTHR43005">
    <property type="entry name" value="BLR7065 PROTEIN"/>
    <property type="match status" value="1"/>
</dbReference>
<dbReference type="SUPFAM" id="SSF161098">
    <property type="entry name" value="MetI-like"/>
    <property type="match status" value="1"/>
</dbReference>
<dbReference type="InterPro" id="IPR000515">
    <property type="entry name" value="MetI-like"/>
</dbReference>
<gene>
    <name evidence="9" type="ORF">ENV30_02895</name>
</gene>
<dbReference type="PANTHER" id="PTHR43005:SF1">
    <property type="entry name" value="SPERMIDINE_PUTRESCINE TRANSPORT SYSTEM PERMEASE PROTEIN"/>
    <property type="match status" value="1"/>
</dbReference>
<keyword evidence="2 7" id="KW-0813">Transport</keyword>
<keyword evidence="4 7" id="KW-0812">Transmembrane</keyword>
<dbReference type="InterPro" id="IPR035906">
    <property type="entry name" value="MetI-like_sf"/>
</dbReference>
<dbReference type="PROSITE" id="PS50928">
    <property type="entry name" value="ABC_TM1"/>
    <property type="match status" value="1"/>
</dbReference>
<accession>A0A7V3YFP0</accession>
<evidence type="ECO:0000256" key="4">
    <source>
        <dbReference type="ARBA" id="ARBA00022692"/>
    </source>
</evidence>
<evidence type="ECO:0000256" key="6">
    <source>
        <dbReference type="ARBA" id="ARBA00023136"/>
    </source>
</evidence>
<evidence type="ECO:0000256" key="5">
    <source>
        <dbReference type="ARBA" id="ARBA00022989"/>
    </source>
</evidence>
<evidence type="ECO:0000256" key="3">
    <source>
        <dbReference type="ARBA" id="ARBA00022475"/>
    </source>
</evidence>
<dbReference type="Gene3D" id="1.10.3720.10">
    <property type="entry name" value="MetI-like"/>
    <property type="match status" value="1"/>
</dbReference>
<evidence type="ECO:0000256" key="7">
    <source>
        <dbReference type="RuleBase" id="RU363032"/>
    </source>
</evidence>
<comment type="caution">
    <text evidence="9">The sequence shown here is derived from an EMBL/GenBank/DDBJ whole genome shotgun (WGS) entry which is preliminary data.</text>
</comment>
<comment type="subcellular location">
    <subcellularLocation>
        <location evidence="1 7">Cell membrane</location>
        <topology evidence="1 7">Multi-pass membrane protein</topology>
    </subcellularLocation>
</comment>
<evidence type="ECO:0000256" key="1">
    <source>
        <dbReference type="ARBA" id="ARBA00004651"/>
    </source>
</evidence>
<keyword evidence="5 7" id="KW-1133">Transmembrane helix</keyword>
<sequence length="285" mass="32685">MKRKRIKYFFLFPSIFWVLAFTIFPLVYSLSLTLFRVRLGKPARFVGLANFARILSDYKMWNSLRITLVYVAVTVTLQVILGLLIALLFHQEIKGKSLFRALLILPIFCTPVAVGYLGLTVFYEEGGPINSILMSFFGTKIPWLSNPFWAWVAILLLDIWQWTPFCFLVILAGLQSLPEEIYDAAYLDSSSEWEIFRKITFPMVQPVIVIVLLLRLIESFKIFDVVYSLTGGGPGTSTEVYSLFTYRTGLKFFDFGYASVLGYLLLAMVSVAVNIFFRRIREVYG</sequence>
<feature type="transmembrane region" description="Helical" evidence="7">
    <location>
        <begin position="101"/>
        <end position="123"/>
    </location>
</feature>
<dbReference type="AlphaFoldDB" id="A0A7V3YFP0"/>
<evidence type="ECO:0000259" key="8">
    <source>
        <dbReference type="PROSITE" id="PS50928"/>
    </source>
</evidence>
<dbReference type="Pfam" id="PF00528">
    <property type="entry name" value="BPD_transp_1"/>
    <property type="match status" value="1"/>
</dbReference>
<proteinExistence type="inferred from homology"/>
<dbReference type="EMBL" id="DTFV01000043">
    <property type="protein sequence ID" value="HGI30248.1"/>
    <property type="molecule type" value="Genomic_DNA"/>
</dbReference>
<feature type="transmembrane region" description="Helical" evidence="7">
    <location>
        <begin position="148"/>
        <end position="174"/>
    </location>
</feature>
<dbReference type="GO" id="GO:0055085">
    <property type="term" value="P:transmembrane transport"/>
    <property type="evidence" value="ECO:0007669"/>
    <property type="project" value="InterPro"/>
</dbReference>
<keyword evidence="6 7" id="KW-0472">Membrane</keyword>
<evidence type="ECO:0000256" key="2">
    <source>
        <dbReference type="ARBA" id="ARBA00022448"/>
    </source>
</evidence>